<keyword evidence="3" id="KW-1185">Reference proteome</keyword>
<evidence type="ECO:0000313" key="3">
    <source>
        <dbReference type="Proteomes" id="UP000198703"/>
    </source>
</evidence>
<sequence>MRSREPHYINDQNLQLAYSYPAPWLRNPWTNLFVNRGAVVAATDFDEICDWVREDNYFDDFGRPALAAILADPPAAWDVDGHGAWPGHLPDCFYGFAEEGFDRTPEGRLTGWRAFACQPPPGTFWPTNGSPDDVLIRLPAAYLEDAQGRQSLHVHKTNLAIVEALIKRADIPVPPTDKAAMGVDLDRDGALGTAPRVVFATLKGVTMRWAGRAGALLVEEAPSPPGSIRSASGSCTPSATSMPTPARSAWPRG</sequence>
<gene>
    <name evidence="2" type="ORF">SAMN05444370_1295</name>
</gene>
<protein>
    <submittedName>
        <fullName evidence="2">Uncharacterized protein</fullName>
    </submittedName>
</protein>
<dbReference type="STRING" id="89524.SAMN05444370_1295"/>
<dbReference type="EMBL" id="FNQM01000029">
    <property type="protein sequence ID" value="SEB00912.1"/>
    <property type="molecule type" value="Genomic_DNA"/>
</dbReference>
<feature type="compositionally biased region" description="Polar residues" evidence="1">
    <location>
        <begin position="229"/>
        <end position="243"/>
    </location>
</feature>
<reference evidence="2 3" key="1">
    <citation type="submission" date="2016-10" db="EMBL/GenBank/DDBJ databases">
        <authorList>
            <person name="de Groot N.N."/>
        </authorList>
    </citation>
    <scope>NUCLEOTIDE SEQUENCE [LARGE SCALE GENOMIC DNA]</scope>
    <source>
        <strain evidence="2 3">DSM 15345</strain>
    </source>
</reference>
<dbReference type="Proteomes" id="UP000198703">
    <property type="component" value="Unassembled WGS sequence"/>
</dbReference>
<dbReference type="RefSeq" id="WP_093256305.1">
    <property type="nucleotide sequence ID" value="NZ_FNQM01000029.1"/>
</dbReference>
<evidence type="ECO:0000256" key="1">
    <source>
        <dbReference type="SAM" id="MobiDB-lite"/>
    </source>
</evidence>
<proteinExistence type="predicted"/>
<dbReference type="OrthoDB" id="8692at2"/>
<evidence type="ECO:0000313" key="2">
    <source>
        <dbReference type="EMBL" id="SEB00912.1"/>
    </source>
</evidence>
<dbReference type="AlphaFoldDB" id="A0A1H4FWN6"/>
<name>A0A1H4FWN6_9RHOB</name>
<accession>A0A1H4FWN6</accession>
<organism evidence="2 3">
    <name type="scientific">Rubrimonas cliftonensis</name>
    <dbReference type="NCBI Taxonomy" id="89524"/>
    <lineage>
        <taxon>Bacteria</taxon>
        <taxon>Pseudomonadati</taxon>
        <taxon>Pseudomonadota</taxon>
        <taxon>Alphaproteobacteria</taxon>
        <taxon>Rhodobacterales</taxon>
        <taxon>Paracoccaceae</taxon>
        <taxon>Rubrimonas</taxon>
    </lineage>
</organism>
<feature type="region of interest" description="Disordered" evidence="1">
    <location>
        <begin position="220"/>
        <end position="253"/>
    </location>
</feature>